<evidence type="ECO:0000313" key="2">
    <source>
        <dbReference type="EMBL" id="KAL2610036.1"/>
    </source>
</evidence>
<name>A0ABD1XQ26_9MARC</name>
<accession>A0ABD1XQ26</accession>
<comment type="caution">
    <text evidence="2">The sequence shown here is derived from an EMBL/GenBank/DDBJ whole genome shotgun (WGS) entry which is preliminary data.</text>
</comment>
<feature type="region of interest" description="Disordered" evidence="1">
    <location>
        <begin position="41"/>
        <end position="93"/>
    </location>
</feature>
<dbReference type="EMBL" id="JBHFFA010000008">
    <property type="protein sequence ID" value="KAL2610036.1"/>
    <property type="molecule type" value="Genomic_DNA"/>
</dbReference>
<reference evidence="2 3" key="1">
    <citation type="submission" date="2024-09" db="EMBL/GenBank/DDBJ databases">
        <title>Chromosome-scale assembly of Riccia fluitans.</title>
        <authorList>
            <person name="Paukszto L."/>
            <person name="Sawicki J."/>
            <person name="Karawczyk K."/>
            <person name="Piernik-Szablinska J."/>
            <person name="Szczecinska M."/>
            <person name="Mazdziarz M."/>
        </authorList>
    </citation>
    <scope>NUCLEOTIDE SEQUENCE [LARGE SCALE GENOMIC DNA]</scope>
    <source>
        <strain evidence="2">Rf_01</strain>
        <tissue evidence="2">Aerial parts of the thallus</tissue>
    </source>
</reference>
<gene>
    <name evidence="2" type="ORF">R1flu_028609</name>
</gene>
<feature type="compositionally biased region" description="Basic and acidic residues" evidence="1">
    <location>
        <begin position="54"/>
        <end position="69"/>
    </location>
</feature>
<evidence type="ECO:0000313" key="3">
    <source>
        <dbReference type="Proteomes" id="UP001605036"/>
    </source>
</evidence>
<organism evidence="2 3">
    <name type="scientific">Riccia fluitans</name>
    <dbReference type="NCBI Taxonomy" id="41844"/>
    <lineage>
        <taxon>Eukaryota</taxon>
        <taxon>Viridiplantae</taxon>
        <taxon>Streptophyta</taxon>
        <taxon>Embryophyta</taxon>
        <taxon>Marchantiophyta</taxon>
        <taxon>Marchantiopsida</taxon>
        <taxon>Marchantiidae</taxon>
        <taxon>Marchantiales</taxon>
        <taxon>Ricciaceae</taxon>
        <taxon>Riccia</taxon>
    </lineage>
</organism>
<proteinExistence type="predicted"/>
<protein>
    <submittedName>
        <fullName evidence="2">Uncharacterized protein</fullName>
    </submittedName>
</protein>
<dbReference type="Proteomes" id="UP001605036">
    <property type="component" value="Unassembled WGS sequence"/>
</dbReference>
<evidence type="ECO:0000256" key="1">
    <source>
        <dbReference type="SAM" id="MobiDB-lite"/>
    </source>
</evidence>
<keyword evidence="3" id="KW-1185">Reference proteome</keyword>
<sequence>MRPAPLRIGNQVRDAPTSIVVAGRQTVDWASKQVTQAMVSTPEPMAATQPPAVADKRAASTKGDGKEQWQDVLLPPKGPQKRKTGAGQLDRAPVLQVPPQVEKEDGQEAAFHQGDRLNLGPLLTDEQFNQLYPGLAHENASLNVLANTALRLERTSEKMLDHCCKERALV</sequence>
<dbReference type="AlphaFoldDB" id="A0ABD1XQ26"/>